<organism evidence="1 2">
    <name type="scientific">Spirodela intermedia</name>
    <name type="common">Intermediate duckweed</name>
    <dbReference type="NCBI Taxonomy" id="51605"/>
    <lineage>
        <taxon>Eukaryota</taxon>
        <taxon>Viridiplantae</taxon>
        <taxon>Streptophyta</taxon>
        <taxon>Embryophyta</taxon>
        <taxon>Tracheophyta</taxon>
        <taxon>Spermatophyta</taxon>
        <taxon>Magnoliopsida</taxon>
        <taxon>Liliopsida</taxon>
        <taxon>Araceae</taxon>
        <taxon>Lemnoideae</taxon>
        <taxon>Spirodela</taxon>
    </lineage>
</organism>
<protein>
    <submittedName>
        <fullName evidence="1">Uncharacterized protein</fullName>
    </submittedName>
</protein>
<sequence>MYHIHFIYPFLELVYCCLCCCYDVMLQELTLMLRLLSVLHILCSNSMHFF</sequence>
<dbReference type="AlphaFoldDB" id="A0A7I8JWJ1"/>
<evidence type="ECO:0000313" key="2">
    <source>
        <dbReference type="Proteomes" id="UP000663760"/>
    </source>
</evidence>
<proteinExistence type="predicted"/>
<name>A0A7I8JWJ1_SPIIN</name>
<accession>A0A7I8JWJ1</accession>
<gene>
    <name evidence="1" type="ORF">SI8410_01000340</name>
</gene>
<dbReference type="EMBL" id="LR746264">
    <property type="protein sequence ID" value="CAA7388036.1"/>
    <property type="molecule type" value="Genomic_DNA"/>
</dbReference>
<reference evidence="1" key="1">
    <citation type="submission" date="2020-02" db="EMBL/GenBank/DDBJ databases">
        <authorList>
            <person name="Scholz U."/>
            <person name="Mascher M."/>
            <person name="Fiebig A."/>
        </authorList>
    </citation>
    <scope>NUCLEOTIDE SEQUENCE</scope>
</reference>
<keyword evidence="2" id="KW-1185">Reference proteome</keyword>
<evidence type="ECO:0000313" key="1">
    <source>
        <dbReference type="EMBL" id="CAA7388036.1"/>
    </source>
</evidence>
<dbReference type="Proteomes" id="UP000663760">
    <property type="component" value="Chromosome 1"/>
</dbReference>